<dbReference type="Proteomes" id="UP001153069">
    <property type="component" value="Unassembled WGS sequence"/>
</dbReference>
<dbReference type="PANTHER" id="PTHR28309">
    <property type="entry name" value="REQUIRED FOR EXCISION 1-B DOMAIN-CONTAINING PROTEIN"/>
    <property type="match status" value="1"/>
</dbReference>
<dbReference type="PANTHER" id="PTHR28309:SF1">
    <property type="entry name" value="REQUIRED FOR EXCISION 1-B DOMAIN-CONTAINING PROTEIN"/>
    <property type="match status" value="1"/>
</dbReference>
<protein>
    <submittedName>
        <fullName evidence="3">Uncharacterized protein</fullName>
    </submittedName>
</protein>
<dbReference type="Pfam" id="PF14966">
    <property type="entry name" value="DNA_repr_REX1B"/>
    <property type="match status" value="1"/>
</dbReference>
<evidence type="ECO:0000313" key="4">
    <source>
        <dbReference type="Proteomes" id="UP001153069"/>
    </source>
</evidence>
<proteinExistence type="predicted"/>
<gene>
    <name evidence="3" type="ORF">SEMRO_232_G093910.1</name>
</gene>
<reference evidence="3" key="1">
    <citation type="submission" date="2020-06" db="EMBL/GenBank/DDBJ databases">
        <authorList>
            <consortium name="Plant Systems Biology data submission"/>
        </authorList>
    </citation>
    <scope>NUCLEOTIDE SEQUENCE</scope>
    <source>
        <strain evidence="3">D6</strain>
    </source>
</reference>
<feature type="compositionally biased region" description="Basic and acidic residues" evidence="2">
    <location>
        <begin position="38"/>
        <end position="55"/>
    </location>
</feature>
<comment type="caution">
    <text evidence="3">The sequence shown here is derived from an EMBL/GenBank/DDBJ whole genome shotgun (WGS) entry which is preliminary data.</text>
</comment>
<feature type="compositionally biased region" description="Polar residues" evidence="2">
    <location>
        <begin position="56"/>
        <end position="66"/>
    </location>
</feature>
<dbReference type="InterPro" id="IPR039491">
    <property type="entry name" value="REX1-B"/>
</dbReference>
<feature type="region of interest" description="Disordered" evidence="2">
    <location>
        <begin position="1"/>
        <end position="104"/>
    </location>
</feature>
<keyword evidence="1" id="KW-0175">Coiled coil</keyword>
<sequence>MDSTTPTADSSAPSAAPAVAPAPSKQTGIDIQQALDILSDRSPHDHSGCHAHQTDQLKSMGQTIDLNNNSTSEQNNNNNNENDDPDQKQQQELEDLEQRRKERAAQLQEELKSMTVKELLQTVLETQQQRVATYQGYNQSLTQVLQSANMTAYMSSCAHTTAAFAVLSDTIRAVRQALPPKLAKLITNLQQHEQQKLHLTAAWHLERIRERNENMIHDTNSGDKRIAKLLNQGVQSLQQQLQECVEEINECIEEIRYAMMEEEDNEQE</sequence>
<evidence type="ECO:0000256" key="2">
    <source>
        <dbReference type="SAM" id="MobiDB-lite"/>
    </source>
</evidence>
<feature type="compositionally biased region" description="Low complexity" evidence="2">
    <location>
        <begin position="1"/>
        <end position="24"/>
    </location>
</feature>
<dbReference type="OrthoDB" id="434723at2759"/>
<organism evidence="3 4">
    <name type="scientific">Seminavis robusta</name>
    <dbReference type="NCBI Taxonomy" id="568900"/>
    <lineage>
        <taxon>Eukaryota</taxon>
        <taxon>Sar</taxon>
        <taxon>Stramenopiles</taxon>
        <taxon>Ochrophyta</taxon>
        <taxon>Bacillariophyta</taxon>
        <taxon>Bacillariophyceae</taxon>
        <taxon>Bacillariophycidae</taxon>
        <taxon>Naviculales</taxon>
        <taxon>Naviculaceae</taxon>
        <taxon>Seminavis</taxon>
    </lineage>
</organism>
<feature type="coiled-coil region" evidence="1">
    <location>
        <begin position="227"/>
        <end position="254"/>
    </location>
</feature>
<evidence type="ECO:0000313" key="3">
    <source>
        <dbReference type="EMBL" id="CAB9505473.1"/>
    </source>
</evidence>
<feature type="compositionally biased region" description="Basic and acidic residues" evidence="2">
    <location>
        <begin position="85"/>
        <end position="104"/>
    </location>
</feature>
<dbReference type="EMBL" id="CAICTM010000231">
    <property type="protein sequence ID" value="CAB9505473.1"/>
    <property type="molecule type" value="Genomic_DNA"/>
</dbReference>
<evidence type="ECO:0000256" key="1">
    <source>
        <dbReference type="SAM" id="Coils"/>
    </source>
</evidence>
<dbReference type="AlphaFoldDB" id="A0A9N8DM13"/>
<feature type="compositionally biased region" description="Low complexity" evidence="2">
    <location>
        <begin position="67"/>
        <end position="80"/>
    </location>
</feature>
<accession>A0A9N8DM13</accession>
<keyword evidence="4" id="KW-1185">Reference proteome</keyword>
<name>A0A9N8DM13_9STRA</name>